<feature type="chain" id="PRO_5045384031" description="Lipoprotein" evidence="2">
    <location>
        <begin position="18"/>
        <end position="84"/>
    </location>
</feature>
<evidence type="ECO:0000313" key="4">
    <source>
        <dbReference type="Proteomes" id="UP000678513"/>
    </source>
</evidence>
<dbReference type="RefSeq" id="WP_212323992.1">
    <property type="nucleotide sequence ID" value="NZ_AP024463.1"/>
</dbReference>
<dbReference type="Proteomes" id="UP000678513">
    <property type="component" value="Chromosome"/>
</dbReference>
<protein>
    <recommendedName>
        <fullName evidence="5">Lipoprotein</fullName>
    </recommendedName>
</protein>
<dbReference type="EMBL" id="CP072384">
    <property type="protein sequence ID" value="QUC08295.1"/>
    <property type="molecule type" value="Genomic_DNA"/>
</dbReference>
<evidence type="ECO:0000313" key="3">
    <source>
        <dbReference type="EMBL" id="QUC08295.1"/>
    </source>
</evidence>
<evidence type="ECO:0008006" key="5">
    <source>
        <dbReference type="Google" id="ProtNLM"/>
    </source>
</evidence>
<evidence type="ECO:0000256" key="2">
    <source>
        <dbReference type="SAM" id="SignalP"/>
    </source>
</evidence>
<evidence type="ECO:0000256" key="1">
    <source>
        <dbReference type="SAM" id="MobiDB-lite"/>
    </source>
</evidence>
<reference evidence="3 4" key="1">
    <citation type="submission" date="2021-03" db="EMBL/GenBank/DDBJ databases">
        <title>Human Oral Microbial Genomes.</title>
        <authorList>
            <person name="Johnston C.D."/>
            <person name="Chen T."/>
            <person name="Dewhirst F.E."/>
        </authorList>
    </citation>
    <scope>NUCLEOTIDE SEQUENCE [LARGE SCALE GENOMIC DNA]</scope>
    <source>
        <strain evidence="3 4">DSMZ 100122</strain>
    </source>
</reference>
<gene>
    <name evidence="3" type="ORF">J5A65_00620</name>
</gene>
<accession>A0ABX7Y628</accession>
<proteinExistence type="predicted"/>
<feature type="compositionally biased region" description="Polar residues" evidence="1">
    <location>
        <begin position="75"/>
        <end position="84"/>
    </location>
</feature>
<keyword evidence="4" id="KW-1185">Reference proteome</keyword>
<feature type="region of interest" description="Disordered" evidence="1">
    <location>
        <begin position="47"/>
        <end position="84"/>
    </location>
</feature>
<sequence>MGWILPAALIVATGCGAAACRFSSQGATLPHTCPVILLPTRLNTGRDLAPFGDKNQSARKRAPHEPKTPGAVSYLNPQAGQVQR</sequence>
<organism evidence="3 4">
    <name type="scientific">Arachnia rubra</name>
    <dbReference type="NCBI Taxonomy" id="1547448"/>
    <lineage>
        <taxon>Bacteria</taxon>
        <taxon>Bacillati</taxon>
        <taxon>Actinomycetota</taxon>
        <taxon>Actinomycetes</taxon>
        <taxon>Propionibacteriales</taxon>
        <taxon>Propionibacteriaceae</taxon>
        <taxon>Arachnia</taxon>
    </lineage>
</organism>
<keyword evidence="2" id="KW-0732">Signal</keyword>
<feature type="signal peptide" evidence="2">
    <location>
        <begin position="1"/>
        <end position="17"/>
    </location>
</feature>
<name>A0ABX7Y628_9ACTN</name>